<accession>A0A9K3DNW3</accession>
<evidence type="ECO:0000313" key="1">
    <source>
        <dbReference type="EMBL" id="KAF5758962.1"/>
    </source>
</evidence>
<gene>
    <name evidence="1" type="ORF">HanXRQr2_Chr16g0735471</name>
</gene>
<dbReference type="Gramene" id="mRNA:HanXRQr2_Chr16g0735471">
    <property type="protein sequence ID" value="CDS:HanXRQr2_Chr16g0735471.1"/>
    <property type="gene ID" value="HanXRQr2_Chr16g0735471"/>
</dbReference>
<dbReference type="Proteomes" id="UP000215914">
    <property type="component" value="Unassembled WGS sequence"/>
</dbReference>
<protein>
    <submittedName>
        <fullName evidence="1">Uncharacterized protein</fullName>
    </submittedName>
</protein>
<dbReference type="AlphaFoldDB" id="A0A9K3DNW3"/>
<sequence>MVKGLKFGLKWQNWPNLRDQNGSLLFLENIEKTGSKFCLKYIILKVYDGSPTECLSQIFLAEMISLMSLLIQFAHTELGLKNHTMLLCK</sequence>
<dbReference type="EMBL" id="MNCJ02000331">
    <property type="protein sequence ID" value="KAF5758962.1"/>
    <property type="molecule type" value="Genomic_DNA"/>
</dbReference>
<keyword evidence="2" id="KW-1185">Reference proteome</keyword>
<organism evidence="1 2">
    <name type="scientific">Helianthus annuus</name>
    <name type="common">Common sunflower</name>
    <dbReference type="NCBI Taxonomy" id="4232"/>
    <lineage>
        <taxon>Eukaryota</taxon>
        <taxon>Viridiplantae</taxon>
        <taxon>Streptophyta</taxon>
        <taxon>Embryophyta</taxon>
        <taxon>Tracheophyta</taxon>
        <taxon>Spermatophyta</taxon>
        <taxon>Magnoliopsida</taxon>
        <taxon>eudicotyledons</taxon>
        <taxon>Gunneridae</taxon>
        <taxon>Pentapetalae</taxon>
        <taxon>asterids</taxon>
        <taxon>campanulids</taxon>
        <taxon>Asterales</taxon>
        <taxon>Asteraceae</taxon>
        <taxon>Asteroideae</taxon>
        <taxon>Heliantheae alliance</taxon>
        <taxon>Heliantheae</taxon>
        <taxon>Helianthus</taxon>
    </lineage>
</organism>
<evidence type="ECO:0000313" key="2">
    <source>
        <dbReference type="Proteomes" id="UP000215914"/>
    </source>
</evidence>
<reference evidence="1" key="2">
    <citation type="submission" date="2020-06" db="EMBL/GenBank/DDBJ databases">
        <title>Helianthus annuus Genome sequencing and assembly Release 2.</title>
        <authorList>
            <person name="Gouzy J."/>
            <person name="Langlade N."/>
            <person name="Munos S."/>
        </authorList>
    </citation>
    <scope>NUCLEOTIDE SEQUENCE</scope>
    <source>
        <tissue evidence="1">Leaves</tissue>
    </source>
</reference>
<proteinExistence type="predicted"/>
<reference evidence="1" key="1">
    <citation type="journal article" date="2017" name="Nature">
        <title>The sunflower genome provides insights into oil metabolism, flowering and Asterid evolution.</title>
        <authorList>
            <person name="Badouin H."/>
            <person name="Gouzy J."/>
            <person name="Grassa C.J."/>
            <person name="Murat F."/>
            <person name="Staton S.E."/>
            <person name="Cottret L."/>
            <person name="Lelandais-Briere C."/>
            <person name="Owens G.L."/>
            <person name="Carrere S."/>
            <person name="Mayjonade B."/>
            <person name="Legrand L."/>
            <person name="Gill N."/>
            <person name="Kane N.C."/>
            <person name="Bowers J.E."/>
            <person name="Hubner S."/>
            <person name="Bellec A."/>
            <person name="Berard A."/>
            <person name="Berges H."/>
            <person name="Blanchet N."/>
            <person name="Boniface M.C."/>
            <person name="Brunel D."/>
            <person name="Catrice O."/>
            <person name="Chaidir N."/>
            <person name="Claudel C."/>
            <person name="Donnadieu C."/>
            <person name="Faraut T."/>
            <person name="Fievet G."/>
            <person name="Helmstetter N."/>
            <person name="King M."/>
            <person name="Knapp S.J."/>
            <person name="Lai Z."/>
            <person name="Le Paslier M.C."/>
            <person name="Lippi Y."/>
            <person name="Lorenzon L."/>
            <person name="Mandel J.R."/>
            <person name="Marage G."/>
            <person name="Marchand G."/>
            <person name="Marquand E."/>
            <person name="Bret-Mestries E."/>
            <person name="Morien E."/>
            <person name="Nambeesan S."/>
            <person name="Nguyen T."/>
            <person name="Pegot-Espagnet P."/>
            <person name="Pouilly N."/>
            <person name="Raftis F."/>
            <person name="Sallet E."/>
            <person name="Schiex T."/>
            <person name="Thomas J."/>
            <person name="Vandecasteele C."/>
            <person name="Vares D."/>
            <person name="Vear F."/>
            <person name="Vautrin S."/>
            <person name="Crespi M."/>
            <person name="Mangin B."/>
            <person name="Burke J.M."/>
            <person name="Salse J."/>
            <person name="Munos S."/>
            <person name="Vincourt P."/>
            <person name="Rieseberg L.H."/>
            <person name="Langlade N.B."/>
        </authorList>
    </citation>
    <scope>NUCLEOTIDE SEQUENCE</scope>
    <source>
        <tissue evidence="1">Leaves</tissue>
    </source>
</reference>
<name>A0A9K3DNW3_HELAN</name>
<comment type="caution">
    <text evidence="1">The sequence shown here is derived from an EMBL/GenBank/DDBJ whole genome shotgun (WGS) entry which is preliminary data.</text>
</comment>